<keyword evidence="2" id="KW-1185">Reference proteome</keyword>
<reference evidence="1 2" key="1">
    <citation type="submission" date="2020-06" db="EMBL/GenBank/DDBJ databases">
        <authorList>
            <person name="Reeves M.E."/>
            <person name="Acevedo M.A."/>
            <person name="Bass K.M."/>
            <person name="Chau E.N."/>
            <person name="Ching B.P."/>
            <person name="Enriquez E.M."/>
            <person name="Evans S.M."/>
            <person name="Lin H.X."/>
            <person name="Mamora K.A."/>
            <person name="Pang C.A."/>
            <person name="Ponce U."/>
            <person name="Santos M.J."/>
            <person name="Tafoya C."/>
            <person name="Vaca M.C."/>
            <person name="Van Iderstein W.P."/>
            <person name="Velasco L.A."/>
            <person name="Williams V.E."/>
            <person name="Yonemoto G.T."/>
            <person name="Yonemoto T.K."/>
            <person name="Choi J.D."/>
            <person name="Dean N."/>
            <person name="Diaz A."/>
            <person name="Garlena R.A."/>
            <person name="Russell D.A."/>
            <person name="Pope W.H."/>
            <person name="Jacobs-Sera D."/>
            <person name="Hatfull G.F."/>
        </authorList>
    </citation>
    <scope>NUCLEOTIDE SEQUENCE [LARGE SCALE GENOMIC DNA]</scope>
</reference>
<sequence length="51" mass="5228">MAGPYTVHNSAGEVIAGDVVLDQAMKQAADQAGGWIEDFEGSVVYGTKADG</sequence>
<dbReference type="EMBL" id="MT657336">
    <property type="protein sequence ID" value="QNL30277.1"/>
    <property type="molecule type" value="Genomic_DNA"/>
</dbReference>
<dbReference type="GeneID" id="80005299"/>
<organism evidence="1 2">
    <name type="scientific">Microbacterium phage ClearAsMud</name>
    <dbReference type="NCBI Taxonomy" id="2743404"/>
    <lineage>
        <taxon>Viruses</taxon>
        <taxon>Duplodnaviria</taxon>
        <taxon>Heunggongvirae</taxon>
        <taxon>Uroviricota</taxon>
        <taxon>Caudoviricetes</taxon>
        <taxon>Hodgkinviridae</taxon>
        <taxon>Quhwahvirus</taxon>
        <taxon>Quhwahvirus clearasmud</taxon>
    </lineage>
</organism>
<accession>A0A7G9A0Y8</accession>
<dbReference type="Proteomes" id="UP000516171">
    <property type="component" value="Segment"/>
</dbReference>
<evidence type="ECO:0000313" key="2">
    <source>
        <dbReference type="Proteomes" id="UP000516171"/>
    </source>
</evidence>
<evidence type="ECO:0000313" key="1">
    <source>
        <dbReference type="EMBL" id="QNL30277.1"/>
    </source>
</evidence>
<dbReference type="RefSeq" id="YP_010751629.1">
    <property type="nucleotide sequence ID" value="NC_073371.1"/>
</dbReference>
<proteinExistence type="predicted"/>
<name>A0A7G9A0Y8_9CAUD</name>
<protein>
    <submittedName>
        <fullName evidence="1">Uncharacterized protein</fullName>
    </submittedName>
</protein>
<dbReference type="KEGG" id="vg:80005299"/>
<gene>
    <name evidence="1" type="primary">67</name>
    <name evidence="1" type="ORF">SEA_CLEARASMUD_67</name>
</gene>